<dbReference type="AlphaFoldDB" id="A0A978UL72"/>
<dbReference type="Proteomes" id="UP000813462">
    <property type="component" value="Unassembled WGS sequence"/>
</dbReference>
<dbReference type="EMBL" id="JAEACU010000010">
    <property type="protein sequence ID" value="KAH7515574.1"/>
    <property type="molecule type" value="Genomic_DNA"/>
</dbReference>
<sequence>MVIRACDALILKPKRLRSILGKQGIRGPLPSFLLGNIPDMQKIQNSSQPSDQSTPQGMTKLMVESVENTVVKPLISLIDGEGGVADVNVDEHMTNFARDVISRLCFGSNHSEGEGHFLKA</sequence>
<gene>
    <name evidence="1" type="ORF">FEM48_Zijuj10G0041100</name>
</gene>
<comment type="caution">
    <text evidence="1">The sequence shown here is derived from an EMBL/GenBank/DDBJ whole genome shotgun (WGS) entry which is preliminary data.</text>
</comment>
<evidence type="ECO:0000313" key="2">
    <source>
        <dbReference type="Proteomes" id="UP000813462"/>
    </source>
</evidence>
<protein>
    <submittedName>
        <fullName evidence="1">Uncharacterized protein</fullName>
    </submittedName>
</protein>
<evidence type="ECO:0000313" key="1">
    <source>
        <dbReference type="EMBL" id="KAH7515574.1"/>
    </source>
</evidence>
<reference evidence="1" key="1">
    <citation type="journal article" date="2021" name="Front. Plant Sci.">
        <title>Chromosome-Scale Genome Assembly for Chinese Sour Jujube and Insights Into Its Genome Evolution and Domestication Signature.</title>
        <authorList>
            <person name="Shen L.-Y."/>
            <person name="Luo H."/>
            <person name="Wang X.-L."/>
            <person name="Wang X.-M."/>
            <person name="Qiu X.-J."/>
            <person name="Liu H."/>
            <person name="Zhou S.-S."/>
            <person name="Jia K.-H."/>
            <person name="Nie S."/>
            <person name="Bao Y.-T."/>
            <person name="Zhang R.-G."/>
            <person name="Yun Q.-Z."/>
            <person name="Chai Y.-H."/>
            <person name="Lu J.-Y."/>
            <person name="Li Y."/>
            <person name="Zhao S.-W."/>
            <person name="Mao J.-F."/>
            <person name="Jia S.-G."/>
            <person name="Mao Y.-M."/>
        </authorList>
    </citation>
    <scope>NUCLEOTIDE SEQUENCE</scope>
    <source>
        <strain evidence="1">AT0</strain>
        <tissue evidence="1">Leaf</tissue>
    </source>
</reference>
<accession>A0A978UL72</accession>
<organism evidence="1 2">
    <name type="scientific">Ziziphus jujuba var. spinosa</name>
    <dbReference type="NCBI Taxonomy" id="714518"/>
    <lineage>
        <taxon>Eukaryota</taxon>
        <taxon>Viridiplantae</taxon>
        <taxon>Streptophyta</taxon>
        <taxon>Embryophyta</taxon>
        <taxon>Tracheophyta</taxon>
        <taxon>Spermatophyta</taxon>
        <taxon>Magnoliopsida</taxon>
        <taxon>eudicotyledons</taxon>
        <taxon>Gunneridae</taxon>
        <taxon>Pentapetalae</taxon>
        <taxon>rosids</taxon>
        <taxon>fabids</taxon>
        <taxon>Rosales</taxon>
        <taxon>Rhamnaceae</taxon>
        <taxon>Paliureae</taxon>
        <taxon>Ziziphus</taxon>
    </lineage>
</organism>
<proteinExistence type="predicted"/>
<name>A0A978UL72_ZIZJJ</name>